<dbReference type="EMBL" id="CP139487">
    <property type="protein sequence ID" value="WPU66564.1"/>
    <property type="molecule type" value="Genomic_DNA"/>
</dbReference>
<dbReference type="SUPFAM" id="SSF53335">
    <property type="entry name" value="S-adenosyl-L-methionine-dependent methyltransferases"/>
    <property type="match status" value="1"/>
</dbReference>
<feature type="domain" description="Methyltransferase" evidence="1">
    <location>
        <begin position="36"/>
        <end position="146"/>
    </location>
</feature>
<dbReference type="PANTHER" id="PTHR43861:SF1">
    <property type="entry name" value="TRANS-ACONITATE 2-METHYLTRANSFERASE"/>
    <property type="match status" value="1"/>
</dbReference>
<sequence>MSKDSWAPNQYEKFKDQRSEPFYDLMSLLNKVDSPSIVDLGCGTGELTAELHKKMNAKQTFGIDSSEKMLEKARAFQTDYLKFELGNIASWNPGKQFDIIFSNAALQWCGDHPALFQNISKNISQGGQLAVQMPMNHDYPTHTIADELSRELGYESREHPLLLVEDYASLLFKLGFKEQKVQLRVYGHILNSREEVIEWVKGSMLTYYQSRLKEDQFKNFMTEYRERLFKVLPDDKPYFYPFKRIFIWGRK</sequence>
<name>A0AAX4HUD6_9BACT</name>
<dbReference type="InterPro" id="IPR023149">
    <property type="entry name" value="Trans_acon_MeTrfase_C"/>
</dbReference>
<dbReference type="Proteomes" id="UP001324634">
    <property type="component" value="Chromosome"/>
</dbReference>
<keyword evidence="2" id="KW-0808">Transferase</keyword>
<protein>
    <submittedName>
        <fullName evidence="2">Methyltransferase domain-containing protein</fullName>
    </submittedName>
</protein>
<gene>
    <name evidence="2" type="ORF">SOO65_07380</name>
</gene>
<organism evidence="2 3">
    <name type="scientific">Peredibacter starrii</name>
    <dbReference type="NCBI Taxonomy" id="28202"/>
    <lineage>
        <taxon>Bacteria</taxon>
        <taxon>Pseudomonadati</taxon>
        <taxon>Bdellovibrionota</taxon>
        <taxon>Bacteriovoracia</taxon>
        <taxon>Bacteriovoracales</taxon>
        <taxon>Bacteriovoracaceae</taxon>
        <taxon>Peredibacter</taxon>
    </lineage>
</organism>
<reference evidence="2 3" key="1">
    <citation type="submission" date="2023-11" db="EMBL/GenBank/DDBJ databases">
        <title>Peredibacter starrii A3.12.</title>
        <authorList>
            <person name="Mitchell R.J."/>
        </authorList>
    </citation>
    <scope>NUCLEOTIDE SEQUENCE [LARGE SCALE GENOMIC DNA]</scope>
    <source>
        <strain evidence="2 3">A3.12</strain>
    </source>
</reference>
<dbReference type="RefSeq" id="WP_321398906.1">
    <property type="nucleotide sequence ID" value="NZ_CP139487.1"/>
</dbReference>
<dbReference type="CDD" id="cd02440">
    <property type="entry name" value="AdoMet_MTases"/>
    <property type="match status" value="1"/>
</dbReference>
<dbReference type="Pfam" id="PF13847">
    <property type="entry name" value="Methyltransf_31"/>
    <property type="match status" value="1"/>
</dbReference>
<keyword evidence="3" id="KW-1185">Reference proteome</keyword>
<evidence type="ECO:0000313" key="2">
    <source>
        <dbReference type="EMBL" id="WPU66564.1"/>
    </source>
</evidence>
<evidence type="ECO:0000259" key="1">
    <source>
        <dbReference type="Pfam" id="PF13847"/>
    </source>
</evidence>
<evidence type="ECO:0000313" key="3">
    <source>
        <dbReference type="Proteomes" id="UP001324634"/>
    </source>
</evidence>
<dbReference type="InterPro" id="IPR025714">
    <property type="entry name" value="Methyltranfer_dom"/>
</dbReference>
<accession>A0AAX4HUD6</accession>
<dbReference type="GO" id="GO:0032259">
    <property type="term" value="P:methylation"/>
    <property type="evidence" value="ECO:0007669"/>
    <property type="project" value="UniProtKB-KW"/>
</dbReference>
<dbReference type="GO" id="GO:0030798">
    <property type="term" value="F:trans-aconitate 2-methyltransferase activity"/>
    <property type="evidence" value="ECO:0007669"/>
    <property type="project" value="InterPro"/>
</dbReference>
<keyword evidence="2" id="KW-0489">Methyltransferase</keyword>
<dbReference type="Gene3D" id="3.40.50.150">
    <property type="entry name" value="Vaccinia Virus protein VP39"/>
    <property type="match status" value="1"/>
</dbReference>
<dbReference type="InterPro" id="IPR029063">
    <property type="entry name" value="SAM-dependent_MTases_sf"/>
</dbReference>
<dbReference type="PANTHER" id="PTHR43861">
    <property type="entry name" value="TRANS-ACONITATE 2-METHYLTRANSFERASE-RELATED"/>
    <property type="match status" value="1"/>
</dbReference>
<dbReference type="Gene3D" id="1.10.150.290">
    <property type="entry name" value="S-adenosyl-L-methionine-dependent methyltransferases"/>
    <property type="match status" value="1"/>
</dbReference>
<dbReference type="KEGG" id="psti:SOO65_07380"/>
<dbReference type="AlphaFoldDB" id="A0AAX4HUD6"/>
<proteinExistence type="predicted"/>